<feature type="compositionally biased region" description="Polar residues" evidence="1">
    <location>
        <begin position="224"/>
        <end position="242"/>
    </location>
</feature>
<feature type="region of interest" description="Disordered" evidence="1">
    <location>
        <begin position="224"/>
        <end position="246"/>
    </location>
</feature>
<protein>
    <submittedName>
        <fullName evidence="4">Apple domain-containing protein</fullName>
    </submittedName>
</protein>
<proteinExistence type="predicted"/>
<evidence type="ECO:0000313" key="4">
    <source>
        <dbReference type="WBParaSite" id="NBR_0000318801-mRNA-1"/>
    </source>
</evidence>
<dbReference type="InterPro" id="IPR052620">
    <property type="entry name" value="ELYS/MEL-28_NucAsmblyFactor"/>
</dbReference>
<dbReference type="WBParaSite" id="NBR_0000318801-mRNA-1">
    <property type="protein sequence ID" value="NBR_0000318801-mRNA-1"/>
    <property type="gene ID" value="NBR_0000318801"/>
</dbReference>
<reference evidence="2 3" key="2">
    <citation type="submission" date="2018-11" db="EMBL/GenBank/DDBJ databases">
        <authorList>
            <consortium name="Pathogen Informatics"/>
        </authorList>
    </citation>
    <scope>NUCLEOTIDE SEQUENCE [LARGE SCALE GENOMIC DNA]</scope>
</reference>
<dbReference type="PANTHER" id="PTHR21583:SF8">
    <property type="entry name" value="PROTEIN ELYS"/>
    <property type="match status" value="1"/>
</dbReference>
<name>A0A0N4XKY6_NIPBR</name>
<dbReference type="AlphaFoldDB" id="A0A0N4XKY6"/>
<gene>
    <name evidence="2" type="ORF">NBR_LOCUS3189</name>
</gene>
<keyword evidence="3" id="KW-1185">Reference proteome</keyword>
<accession>A0A0N4XKY6</accession>
<evidence type="ECO:0000313" key="2">
    <source>
        <dbReference type="EMBL" id="VDL66778.1"/>
    </source>
</evidence>
<dbReference type="EMBL" id="UYSL01004510">
    <property type="protein sequence ID" value="VDL66778.1"/>
    <property type="molecule type" value="Genomic_DNA"/>
</dbReference>
<dbReference type="STRING" id="27835.A0A0N4XKY6"/>
<reference evidence="4" key="1">
    <citation type="submission" date="2017-02" db="UniProtKB">
        <authorList>
            <consortium name="WormBaseParasite"/>
        </authorList>
    </citation>
    <scope>IDENTIFICATION</scope>
</reference>
<evidence type="ECO:0000256" key="1">
    <source>
        <dbReference type="SAM" id="MobiDB-lite"/>
    </source>
</evidence>
<sequence>MAERPPQFQAKFEIEFPVDSVELCATRCYQDGCSGAKYDPKAATCALSYDDKHHCNNSGVVLHYDAREVTWIHCINCYTIKPKPGKGDGTVIEDQTTTAATTELATESTATTKNTEEQPFGHGTTRPLINNTDLTDEQLQGLLGKERPPHFTAAFEITFSTETVEICAYRCYQDGCTGARYLPDSKQCSLSYNDRAFCSPEKLVQIARPQQPVFIHCLSCESGANKSAGSQRRRTSGGQQCSKGRGQYRPGGEYCTSYHIFTRLF</sequence>
<dbReference type="PANTHER" id="PTHR21583">
    <property type="entry name" value="ELYS PROTEIN"/>
    <property type="match status" value="1"/>
</dbReference>
<evidence type="ECO:0000313" key="3">
    <source>
        <dbReference type="Proteomes" id="UP000271162"/>
    </source>
</evidence>
<dbReference type="Proteomes" id="UP000271162">
    <property type="component" value="Unassembled WGS sequence"/>
</dbReference>
<organism evidence="4">
    <name type="scientific">Nippostrongylus brasiliensis</name>
    <name type="common">Rat hookworm</name>
    <dbReference type="NCBI Taxonomy" id="27835"/>
    <lineage>
        <taxon>Eukaryota</taxon>
        <taxon>Metazoa</taxon>
        <taxon>Ecdysozoa</taxon>
        <taxon>Nematoda</taxon>
        <taxon>Chromadorea</taxon>
        <taxon>Rhabditida</taxon>
        <taxon>Rhabditina</taxon>
        <taxon>Rhabditomorpha</taxon>
        <taxon>Strongyloidea</taxon>
        <taxon>Heligmosomidae</taxon>
        <taxon>Nippostrongylus</taxon>
    </lineage>
</organism>